<feature type="region of interest" description="Disordered" evidence="10">
    <location>
        <begin position="219"/>
        <end position="239"/>
    </location>
</feature>
<keyword evidence="11" id="KW-1133">Transmembrane helix</keyword>
<dbReference type="GO" id="GO:0003677">
    <property type="term" value="F:DNA binding"/>
    <property type="evidence" value="ECO:0007669"/>
    <property type="project" value="UniProtKB-KW"/>
</dbReference>
<dbReference type="InterPro" id="IPR036770">
    <property type="entry name" value="Ankyrin_rpt-contain_sf"/>
</dbReference>
<sequence>METRFGGEAHHFYAMSAADLRAVGKRSLEWDLNDWKWDGDLFIASPLNPVPSGSMDRQYLPLGSAIPVTGGSSNSSSSCSDEVNLGVEKGKRELEKRRRVIVVEDDNPNDEEVGRLALKLGGQRYQVPEREVENWEGTSGKKTKLVGGTSNRAVCQVDHCGADLSTAKDYHRRHKVCEMHSKATKALVGNIMQRFCQQCSRFHILQEFDEGKRSCRRRLAGHNKRRRKTNPDGVVNGSALNDDQTSGYLLISLLRILSNMHSNRSDQTTDQDLLSHLLRSLASQTGEHGGRNIPGILQEPPSSLKGGTSLGNSELVSTLLSNGTQGPARPCKQHHSVPVPEMPGQGLSADDARGVDIQITSSSKPCILNSPPAHSEARDSTAGQIKTNNFDLNDVYIDSDDGMDDMERSPVPPNMGTSSLDSHQSSPPQTSGHSGSVSAQSPSSSTGDTQILDWLSHSPTDIESYIRPGCIVLTIYLRQDESAWEELCYDLSSSLNRLLDVSDNSFWRTGWVYIRMQHQIAFAYNGRVVIDTSLPLRTNNYSEIISVKPIAVSASGRAQFSVKGVNLTRPATRLLCALEGNYLVEEYTAESTDNLDNFEKHDELQSINFYCSIPAVNGRGFIEIEDHGFSSSFFPFIVAEEDVCLEIRSLESAFDLTETNADFEGGGRMDSKNHALEFIHEMGWLLHRSQLKSRLGHLDPNVDLFPLKRFKWLMEFSMDHDWCAVVRSLLDILLDGTVGAGEHPSLILALVEMGLLHRAVRRNSRALVELLLGYQVSDELRSQNKALVGGGHGRFFFRPDVLGPAGLTPLHIAAGKDGSENVLDALTEDPNMVGIEAWKSARDSTGSTPEDYARLRGHYSYIHLVRKKINKRSAAGHVVLDIPSVHSDCSANQKQNNELTTSFQIGTGLRHLQQQCKICDQKLAYGTASRSLVYRPVMLSMVTIAAVCVCVALLFKSSPEVLYVFRPFRWELLNYGTS</sequence>
<feature type="compositionally biased region" description="Basic residues" evidence="10">
    <location>
        <begin position="219"/>
        <end position="228"/>
    </location>
</feature>
<feature type="transmembrane region" description="Helical" evidence="11">
    <location>
        <begin position="937"/>
        <end position="955"/>
    </location>
</feature>
<comment type="subcellular location">
    <subcellularLocation>
        <location evidence="1">Nucleus</location>
    </subcellularLocation>
</comment>
<dbReference type="Gene3D" id="1.25.40.20">
    <property type="entry name" value="Ankyrin repeat-containing domain"/>
    <property type="match status" value="1"/>
</dbReference>
<feature type="compositionally biased region" description="Polar residues" evidence="10">
    <location>
        <begin position="381"/>
        <end position="391"/>
    </location>
</feature>
<feature type="domain" description="SBP-type" evidence="12">
    <location>
        <begin position="152"/>
        <end position="229"/>
    </location>
</feature>
<keyword evidence="4" id="KW-0862">Zinc</keyword>
<dbReference type="OrthoDB" id="514967at2759"/>
<keyword evidence="3 9" id="KW-0863">Zinc-finger</keyword>
<dbReference type="Proteomes" id="UP000516437">
    <property type="component" value="Chromosome 8"/>
</dbReference>
<keyword evidence="14" id="KW-1185">Reference proteome</keyword>
<evidence type="ECO:0000256" key="11">
    <source>
        <dbReference type="SAM" id="Phobius"/>
    </source>
</evidence>
<evidence type="ECO:0000256" key="3">
    <source>
        <dbReference type="ARBA" id="ARBA00022771"/>
    </source>
</evidence>
<dbReference type="SUPFAM" id="SSF48403">
    <property type="entry name" value="Ankyrin repeat"/>
    <property type="match status" value="1"/>
</dbReference>
<dbReference type="InterPro" id="IPR036893">
    <property type="entry name" value="SBP_sf"/>
</dbReference>
<keyword evidence="2" id="KW-0479">Metal-binding</keyword>
<feature type="region of interest" description="Disordered" evidence="10">
    <location>
        <begin position="362"/>
        <end position="451"/>
    </location>
</feature>
<dbReference type="GO" id="GO:0008270">
    <property type="term" value="F:zinc ion binding"/>
    <property type="evidence" value="ECO:0007669"/>
    <property type="project" value="UniProtKB-KW"/>
</dbReference>
<dbReference type="Pfam" id="PF26102">
    <property type="entry name" value="Ig_SPL7"/>
    <property type="match status" value="1"/>
</dbReference>
<dbReference type="Pfam" id="PF03110">
    <property type="entry name" value="SBP"/>
    <property type="match status" value="1"/>
</dbReference>
<dbReference type="SUPFAM" id="SSF103612">
    <property type="entry name" value="SBT domain"/>
    <property type="match status" value="1"/>
</dbReference>
<dbReference type="PROSITE" id="PS51141">
    <property type="entry name" value="ZF_SBP"/>
    <property type="match status" value="1"/>
</dbReference>
<dbReference type="GO" id="GO:0005634">
    <property type="term" value="C:nucleus"/>
    <property type="evidence" value="ECO:0007669"/>
    <property type="project" value="UniProtKB-SubCell"/>
</dbReference>
<keyword evidence="8" id="KW-0539">Nucleus</keyword>
<keyword evidence="5" id="KW-0805">Transcription regulation</keyword>
<evidence type="ECO:0000313" key="13">
    <source>
        <dbReference type="EMBL" id="KAB1202670.1"/>
    </source>
</evidence>
<dbReference type="PANTHER" id="PTHR31251">
    <property type="entry name" value="SQUAMOSA PROMOTER-BINDING-LIKE PROTEIN 4"/>
    <property type="match status" value="1"/>
</dbReference>
<evidence type="ECO:0000256" key="5">
    <source>
        <dbReference type="ARBA" id="ARBA00023015"/>
    </source>
</evidence>
<accession>A0A6A1UUD8</accession>
<dbReference type="InterPro" id="IPR004333">
    <property type="entry name" value="SBP_dom"/>
</dbReference>
<dbReference type="AlphaFoldDB" id="A0A6A1UUD8"/>
<evidence type="ECO:0000256" key="2">
    <source>
        <dbReference type="ARBA" id="ARBA00022723"/>
    </source>
</evidence>
<evidence type="ECO:0000256" key="8">
    <source>
        <dbReference type="ARBA" id="ARBA00023242"/>
    </source>
</evidence>
<reference evidence="13 14" key="1">
    <citation type="journal article" date="2019" name="Plant Biotechnol. J.">
        <title>The red bayberry genome and genetic basis of sex determination.</title>
        <authorList>
            <person name="Jia H.M."/>
            <person name="Jia H.J."/>
            <person name="Cai Q.L."/>
            <person name="Wang Y."/>
            <person name="Zhao H.B."/>
            <person name="Yang W.F."/>
            <person name="Wang G.Y."/>
            <person name="Li Y.H."/>
            <person name="Zhan D.L."/>
            <person name="Shen Y.T."/>
            <person name="Niu Q.F."/>
            <person name="Chang L."/>
            <person name="Qiu J."/>
            <person name="Zhao L."/>
            <person name="Xie H.B."/>
            <person name="Fu W.Y."/>
            <person name="Jin J."/>
            <person name="Li X.W."/>
            <person name="Jiao Y."/>
            <person name="Zhou C.C."/>
            <person name="Tu T."/>
            <person name="Chai C.Y."/>
            <person name="Gao J.L."/>
            <person name="Fan L.J."/>
            <person name="van de Weg E."/>
            <person name="Wang J.Y."/>
            <person name="Gao Z.S."/>
        </authorList>
    </citation>
    <scope>NUCLEOTIDE SEQUENCE [LARGE SCALE GENOMIC DNA]</scope>
    <source>
        <tissue evidence="13">Leaves</tissue>
    </source>
</reference>
<organism evidence="13 14">
    <name type="scientific">Morella rubra</name>
    <name type="common">Chinese bayberry</name>
    <dbReference type="NCBI Taxonomy" id="262757"/>
    <lineage>
        <taxon>Eukaryota</taxon>
        <taxon>Viridiplantae</taxon>
        <taxon>Streptophyta</taxon>
        <taxon>Embryophyta</taxon>
        <taxon>Tracheophyta</taxon>
        <taxon>Spermatophyta</taxon>
        <taxon>Magnoliopsida</taxon>
        <taxon>eudicotyledons</taxon>
        <taxon>Gunneridae</taxon>
        <taxon>Pentapetalae</taxon>
        <taxon>rosids</taxon>
        <taxon>fabids</taxon>
        <taxon>Fagales</taxon>
        <taxon>Myricaceae</taxon>
        <taxon>Morella</taxon>
    </lineage>
</organism>
<keyword evidence="11" id="KW-0472">Membrane</keyword>
<feature type="region of interest" description="Disordered" evidence="10">
    <location>
        <begin position="285"/>
        <end position="311"/>
    </location>
</feature>
<proteinExistence type="predicted"/>
<comment type="caution">
    <text evidence="13">The sequence shown here is derived from an EMBL/GenBank/DDBJ whole genome shotgun (WGS) entry which is preliminary data.</text>
</comment>
<dbReference type="SMR" id="A0A6A1UUD8"/>
<feature type="compositionally biased region" description="Low complexity" evidence="10">
    <location>
        <begin position="431"/>
        <end position="447"/>
    </location>
</feature>
<dbReference type="InterPro" id="IPR044817">
    <property type="entry name" value="SBP-like"/>
</dbReference>
<gene>
    <name evidence="13" type="ORF">CJ030_MR8G012622</name>
</gene>
<dbReference type="EMBL" id="RXIC02000026">
    <property type="protein sequence ID" value="KAB1202670.1"/>
    <property type="molecule type" value="Genomic_DNA"/>
</dbReference>
<evidence type="ECO:0000259" key="12">
    <source>
        <dbReference type="PROSITE" id="PS51141"/>
    </source>
</evidence>
<evidence type="ECO:0000256" key="10">
    <source>
        <dbReference type="SAM" id="MobiDB-lite"/>
    </source>
</evidence>
<dbReference type="Gene3D" id="4.10.1100.10">
    <property type="entry name" value="Transcription factor, SBP-box domain"/>
    <property type="match status" value="1"/>
</dbReference>
<dbReference type="PANTHER" id="PTHR31251:SF132">
    <property type="entry name" value="SQUAMOSA PROMOTER-BINDING-LIKE PROTEIN 1-RELATED"/>
    <property type="match status" value="1"/>
</dbReference>
<evidence type="ECO:0000256" key="9">
    <source>
        <dbReference type="PROSITE-ProRule" id="PRU00470"/>
    </source>
</evidence>
<protein>
    <submittedName>
        <fullName evidence="13">Squamosa promoter-binding-like protein 12</fullName>
    </submittedName>
</protein>
<evidence type="ECO:0000313" key="14">
    <source>
        <dbReference type="Proteomes" id="UP000516437"/>
    </source>
</evidence>
<evidence type="ECO:0000256" key="1">
    <source>
        <dbReference type="ARBA" id="ARBA00004123"/>
    </source>
</evidence>
<evidence type="ECO:0000256" key="7">
    <source>
        <dbReference type="ARBA" id="ARBA00023163"/>
    </source>
</evidence>
<keyword evidence="11" id="KW-0812">Transmembrane</keyword>
<evidence type="ECO:0000256" key="6">
    <source>
        <dbReference type="ARBA" id="ARBA00023125"/>
    </source>
</evidence>
<dbReference type="FunFam" id="4.10.1100.10:FF:000001">
    <property type="entry name" value="Squamosa promoter-binding-like protein 14"/>
    <property type="match status" value="1"/>
</dbReference>
<evidence type="ECO:0000256" key="4">
    <source>
        <dbReference type="ARBA" id="ARBA00022833"/>
    </source>
</evidence>
<keyword evidence="6" id="KW-0238">DNA-binding</keyword>
<name>A0A6A1UUD8_9ROSI</name>
<feature type="compositionally biased region" description="Polar residues" evidence="10">
    <location>
        <begin position="415"/>
        <end position="430"/>
    </location>
</feature>
<keyword evidence="7" id="KW-0804">Transcription</keyword>